<feature type="region of interest" description="Disordered" evidence="1">
    <location>
        <begin position="1"/>
        <end position="39"/>
    </location>
</feature>
<keyword evidence="3" id="KW-1185">Reference proteome</keyword>
<dbReference type="Proteomes" id="UP000053257">
    <property type="component" value="Unassembled WGS sequence"/>
</dbReference>
<accession>A0A0C3NK48</accession>
<organism evidence="2 3">
    <name type="scientific">Phlebiopsis gigantea (strain 11061_1 CR5-6)</name>
    <name type="common">White-rot fungus</name>
    <name type="synonym">Peniophora gigantea</name>
    <dbReference type="NCBI Taxonomy" id="745531"/>
    <lineage>
        <taxon>Eukaryota</taxon>
        <taxon>Fungi</taxon>
        <taxon>Dikarya</taxon>
        <taxon>Basidiomycota</taxon>
        <taxon>Agaricomycotina</taxon>
        <taxon>Agaricomycetes</taxon>
        <taxon>Polyporales</taxon>
        <taxon>Phanerochaetaceae</taxon>
        <taxon>Phlebiopsis</taxon>
    </lineage>
</organism>
<feature type="region of interest" description="Disordered" evidence="1">
    <location>
        <begin position="97"/>
        <end position="127"/>
    </location>
</feature>
<reference evidence="2 3" key="1">
    <citation type="journal article" date="2014" name="PLoS Genet.">
        <title>Analysis of the Phlebiopsis gigantea genome, transcriptome and secretome provides insight into its pioneer colonization strategies of wood.</title>
        <authorList>
            <person name="Hori C."/>
            <person name="Ishida T."/>
            <person name="Igarashi K."/>
            <person name="Samejima M."/>
            <person name="Suzuki H."/>
            <person name="Master E."/>
            <person name="Ferreira P."/>
            <person name="Ruiz-Duenas F.J."/>
            <person name="Held B."/>
            <person name="Canessa P."/>
            <person name="Larrondo L.F."/>
            <person name="Schmoll M."/>
            <person name="Druzhinina I.S."/>
            <person name="Kubicek C.P."/>
            <person name="Gaskell J.A."/>
            <person name="Kersten P."/>
            <person name="St John F."/>
            <person name="Glasner J."/>
            <person name="Sabat G."/>
            <person name="Splinter BonDurant S."/>
            <person name="Syed K."/>
            <person name="Yadav J."/>
            <person name="Mgbeahuruike A.C."/>
            <person name="Kovalchuk A."/>
            <person name="Asiegbu F.O."/>
            <person name="Lackner G."/>
            <person name="Hoffmeister D."/>
            <person name="Rencoret J."/>
            <person name="Gutierrez A."/>
            <person name="Sun H."/>
            <person name="Lindquist E."/>
            <person name="Barry K."/>
            <person name="Riley R."/>
            <person name="Grigoriev I.V."/>
            <person name="Henrissat B."/>
            <person name="Kues U."/>
            <person name="Berka R.M."/>
            <person name="Martinez A.T."/>
            <person name="Covert S.F."/>
            <person name="Blanchette R.A."/>
            <person name="Cullen D."/>
        </authorList>
    </citation>
    <scope>NUCLEOTIDE SEQUENCE [LARGE SCALE GENOMIC DNA]</scope>
    <source>
        <strain evidence="2 3">11061_1 CR5-6</strain>
    </source>
</reference>
<evidence type="ECO:0000313" key="3">
    <source>
        <dbReference type="Proteomes" id="UP000053257"/>
    </source>
</evidence>
<name>A0A0C3NK48_PHLG1</name>
<protein>
    <submittedName>
        <fullName evidence="2">Uncharacterized protein</fullName>
    </submittedName>
</protein>
<dbReference type="EMBL" id="KN840547">
    <property type="protein sequence ID" value="KIP05309.1"/>
    <property type="molecule type" value="Genomic_DNA"/>
</dbReference>
<sequence>MRNGSQREENTARAEIEPSSRPSERRTPPCAPQVADAAPQETMYLKTPQAAKKALSSVQAELDAVRVKVDIANARNEAVQQGVLEAMEARVGLSRIASSDLPPTHGASSDPLPTHAAPFNLPRRSRRRRLRLPTSLLSSLESNHSVARAANADKEWPALQADNVTLRSEKEALFEEHAARRADLETARTERKKSVADAERSVVAGEYRVAIEAERVDTLQASRRSALDARPPRGHSRLHGVCRVDNRPRCATRQPKKKGLVTQNAALESTTDATRAERAALVDEIEASRAETEAPARPAALLEETQRLRRDNDRLTLDLAHAQQLDARWASLGSQGKGEGNPQRGQVKALQEEVAVPRKVLEMRREDIKLRQESAELYERSLGLHEEGREGFPVETPFAVSEYTCEN</sequence>
<proteinExistence type="predicted"/>
<dbReference type="HOGENOM" id="CLU_676363_0_0_1"/>
<gene>
    <name evidence="2" type="ORF">PHLGIDRAFT_119958</name>
</gene>
<feature type="compositionally biased region" description="Basic and acidic residues" evidence="1">
    <location>
        <begin position="1"/>
        <end position="27"/>
    </location>
</feature>
<evidence type="ECO:0000256" key="1">
    <source>
        <dbReference type="SAM" id="MobiDB-lite"/>
    </source>
</evidence>
<evidence type="ECO:0000313" key="2">
    <source>
        <dbReference type="EMBL" id="KIP05309.1"/>
    </source>
</evidence>
<dbReference type="AlphaFoldDB" id="A0A0C3NK48"/>